<dbReference type="Proteomes" id="UP000324611">
    <property type="component" value="Unassembled WGS sequence"/>
</dbReference>
<dbReference type="InterPro" id="IPR017853">
    <property type="entry name" value="GH"/>
</dbReference>
<reference evidence="4 5" key="2">
    <citation type="submission" date="2019-09" db="EMBL/GenBank/DDBJ databases">
        <authorList>
            <person name="Jin C."/>
        </authorList>
    </citation>
    <scope>NUCLEOTIDE SEQUENCE [LARGE SCALE GENOMIC DNA]</scope>
    <source>
        <strain evidence="4 5">BN140078</strain>
    </source>
</reference>
<dbReference type="Gene3D" id="3.20.20.80">
    <property type="entry name" value="Glycosidases"/>
    <property type="match status" value="1"/>
</dbReference>
<feature type="chain" id="PRO_5022814124" evidence="1">
    <location>
        <begin position="20"/>
        <end position="449"/>
    </location>
</feature>
<evidence type="ECO:0000259" key="2">
    <source>
        <dbReference type="Pfam" id="PF12904"/>
    </source>
</evidence>
<dbReference type="Pfam" id="PF13204">
    <property type="entry name" value="Apiosidase"/>
    <property type="match status" value="1"/>
</dbReference>
<dbReference type="EMBL" id="VUOC01000003">
    <property type="protein sequence ID" value="KAA2241731.1"/>
    <property type="molecule type" value="Genomic_DNA"/>
</dbReference>
<feature type="domain" description="Apiosidase-like catalytic" evidence="3">
    <location>
        <begin position="24"/>
        <end position="345"/>
    </location>
</feature>
<feature type="signal peptide" evidence="1">
    <location>
        <begin position="1"/>
        <end position="19"/>
    </location>
</feature>
<evidence type="ECO:0000313" key="5">
    <source>
        <dbReference type="Proteomes" id="UP000324611"/>
    </source>
</evidence>
<dbReference type="RefSeq" id="WP_149839238.1">
    <property type="nucleotide sequence ID" value="NZ_VUOC01000003.1"/>
</dbReference>
<dbReference type="SUPFAM" id="SSF51445">
    <property type="entry name" value="(Trans)glycosidases"/>
    <property type="match status" value="1"/>
</dbReference>
<evidence type="ECO:0000256" key="1">
    <source>
        <dbReference type="SAM" id="SignalP"/>
    </source>
</evidence>
<dbReference type="Pfam" id="PF12904">
    <property type="entry name" value="Collagen_bind_2"/>
    <property type="match status" value="1"/>
</dbReference>
<sequence>MLRQVLTAILCSCTLTLSAQFTISDNHRYLLRNDQPFFWLGDTAWELFHRLNREEADKYLQHRASQGFTVIQAVALAEFDGLHTPNAYGDLPLQQDDPTRPNEAYFRHVDYIIDKAASYGLVIGLLPTWGDKVWKSSWGKGPEVFNADNAKAYGKWLGQRYGKRPNIIWILGGDRNPQNEQHVNIWRQMAAGILEGAGTQQPLITFHPQPNALGTAQWFRQDEWLSFHMFQNGHCRNTPVYDKIQAVYNLTPTKPVLDGEPLYEDHPICFNVKDLGTSSAYDVRQYAYLDLFAGAFGHTYGCHDIWQFYSPDREAVNGPHVYWQAAMDLPGASQMQYVRKLMEANLLTERVPDQSLILENNLPAATRIQATRGKDYLYVYTAAGLPFTVQLGKINGSTLNAGWYDPRNGQFTVIDKVENQGQRQFTPPKSGYGQDWVLVLQDASRALKL</sequence>
<dbReference type="PANTHER" id="PTHR37836:SF3">
    <property type="entry name" value="ENDOGLUCANASE"/>
    <property type="match status" value="1"/>
</dbReference>
<organism evidence="4 5">
    <name type="scientific">Chitinophaga agrisoli</name>
    <dbReference type="NCBI Taxonomy" id="2607653"/>
    <lineage>
        <taxon>Bacteria</taxon>
        <taxon>Pseudomonadati</taxon>
        <taxon>Bacteroidota</taxon>
        <taxon>Chitinophagia</taxon>
        <taxon>Chitinophagales</taxon>
        <taxon>Chitinophagaceae</taxon>
        <taxon>Chitinophaga</taxon>
    </lineage>
</organism>
<proteinExistence type="predicted"/>
<reference evidence="4 5" key="1">
    <citation type="submission" date="2019-09" db="EMBL/GenBank/DDBJ databases">
        <title>Chitinophaga ginsengihumi sp. nov., isolated from soil of ginseng rhizosphere.</title>
        <authorList>
            <person name="Lee J."/>
        </authorList>
    </citation>
    <scope>NUCLEOTIDE SEQUENCE [LARGE SCALE GENOMIC DNA]</scope>
    <source>
        <strain evidence="4 5">BN140078</strain>
    </source>
</reference>
<feature type="domain" description="Putative collagen-binding" evidence="2">
    <location>
        <begin position="351"/>
        <end position="441"/>
    </location>
</feature>
<comment type="caution">
    <text evidence="4">The sequence shown here is derived from an EMBL/GenBank/DDBJ whole genome shotgun (WGS) entry which is preliminary data.</text>
</comment>
<keyword evidence="5" id="KW-1185">Reference proteome</keyword>
<dbReference type="AlphaFoldDB" id="A0A5B2VR96"/>
<gene>
    <name evidence="4" type="ORF">F0L74_17815</name>
</gene>
<keyword evidence="1" id="KW-0732">Signal</keyword>
<evidence type="ECO:0000313" key="4">
    <source>
        <dbReference type="EMBL" id="KAA2241731.1"/>
    </source>
</evidence>
<name>A0A5B2VR96_9BACT</name>
<accession>A0A5B2VR96</accession>
<dbReference type="PANTHER" id="PTHR37836">
    <property type="entry name" value="LMO1036 PROTEIN"/>
    <property type="match status" value="1"/>
</dbReference>
<evidence type="ECO:0000259" key="3">
    <source>
        <dbReference type="Pfam" id="PF13204"/>
    </source>
</evidence>
<protein>
    <submittedName>
        <fullName evidence="4">DUF4038 domain-containing protein</fullName>
    </submittedName>
</protein>
<dbReference type="InterPro" id="IPR025277">
    <property type="entry name" value="Apiosidase-like_cat_dom"/>
</dbReference>
<dbReference type="InterPro" id="IPR024749">
    <property type="entry name" value="Collagen-bd_put"/>
</dbReference>